<protein>
    <submittedName>
        <fullName evidence="1">Cytoskeletal adaptor protein saga</fullName>
    </submittedName>
</protein>
<evidence type="ECO:0000313" key="1">
    <source>
        <dbReference type="EMBL" id="RAH63760.1"/>
    </source>
</evidence>
<evidence type="ECO:0000313" key="2">
    <source>
        <dbReference type="Proteomes" id="UP000249661"/>
    </source>
</evidence>
<proteinExistence type="predicted"/>
<gene>
    <name evidence="1" type="ORF">BO66DRAFT_396743</name>
</gene>
<sequence>MSNKKIEQWEIERYWEIFASLAGGQPRLNNSQAASVLRNSRLRDDQLEKVWDLADVDGDGELDFEEFCVAMRLVFDLVNGELQSVPNVLPDWLVPESKSHLVQATRALSDRPEQFERIEDEDDTPGLKDGFEWYMNPADKSKYEEIYFANKNHRGEITFESLQGLYDSLDVPDTDIRSAWNLVNPSASPAINKDATLAFLHILNYRHEGFRIPRTIPASLRASFENNQIDYQLDNVRPAQKWGGGGANGDNTTETATGRKAKFGDTYLSRLGAGGKTSYTPKGTDFSDTIQDEEWEKVRLRRELAELEAKLDAARKASEGRRDRDRPRNDGRPNWVLIKKEALQLLEFKERELRELREGAGRTKDGQDTERLREDVNAVGEQVEGLKTHLAQRKEVLADLRQQIEEQKVSR</sequence>
<name>A0ACD1GQQ9_9EURO</name>
<keyword evidence="2" id="KW-1185">Reference proteome</keyword>
<organism evidence="1 2">
    <name type="scientific">Aspergillus aculeatinus CBS 121060</name>
    <dbReference type="NCBI Taxonomy" id="1448322"/>
    <lineage>
        <taxon>Eukaryota</taxon>
        <taxon>Fungi</taxon>
        <taxon>Dikarya</taxon>
        <taxon>Ascomycota</taxon>
        <taxon>Pezizomycotina</taxon>
        <taxon>Eurotiomycetes</taxon>
        <taxon>Eurotiomycetidae</taxon>
        <taxon>Eurotiales</taxon>
        <taxon>Aspergillaceae</taxon>
        <taxon>Aspergillus</taxon>
        <taxon>Aspergillus subgen. Circumdati</taxon>
    </lineage>
</organism>
<dbReference type="Proteomes" id="UP000249661">
    <property type="component" value="Unassembled WGS sequence"/>
</dbReference>
<accession>A0ACD1GQQ9</accession>
<reference evidence="1" key="1">
    <citation type="submission" date="2018-02" db="EMBL/GenBank/DDBJ databases">
        <title>The genomes of Aspergillus section Nigri reveals drivers in fungal speciation.</title>
        <authorList>
            <consortium name="DOE Joint Genome Institute"/>
            <person name="Vesth T.C."/>
            <person name="Nybo J."/>
            <person name="Theobald S."/>
            <person name="Brandl J."/>
            <person name="Frisvad J.C."/>
            <person name="Nielsen K.F."/>
            <person name="Lyhne E.K."/>
            <person name="Kogle M.E."/>
            <person name="Kuo A."/>
            <person name="Riley R."/>
            <person name="Clum A."/>
            <person name="Nolan M."/>
            <person name="Lipzen A."/>
            <person name="Salamov A."/>
            <person name="Henrissat B."/>
            <person name="Wiebenga A."/>
            <person name="De vries R.P."/>
            <person name="Grigoriev I.V."/>
            <person name="Mortensen U.H."/>
            <person name="Andersen M.R."/>
            <person name="Baker S.E."/>
        </authorList>
    </citation>
    <scope>NUCLEOTIDE SEQUENCE</scope>
    <source>
        <strain evidence="1">CBS 121060</strain>
    </source>
</reference>
<dbReference type="EMBL" id="KZ825035">
    <property type="protein sequence ID" value="RAH63760.1"/>
    <property type="molecule type" value="Genomic_DNA"/>
</dbReference>